<accession>A0A8J2JJW6</accession>
<dbReference type="OrthoDB" id="5984008at2759"/>
<name>A0A8J2JJW6_9HEXA</name>
<keyword evidence="2" id="KW-0732">Signal</keyword>
<evidence type="ECO:0000313" key="3">
    <source>
        <dbReference type="EMBL" id="CAG7721271.1"/>
    </source>
</evidence>
<reference evidence="3" key="1">
    <citation type="submission" date="2021-06" db="EMBL/GenBank/DDBJ databases">
        <authorList>
            <person name="Hodson N. C."/>
            <person name="Mongue J. A."/>
            <person name="Jaron S. K."/>
        </authorList>
    </citation>
    <scope>NUCLEOTIDE SEQUENCE</scope>
</reference>
<evidence type="ECO:0000256" key="1">
    <source>
        <dbReference type="SAM" id="MobiDB-lite"/>
    </source>
</evidence>
<feature type="signal peptide" evidence="2">
    <location>
        <begin position="1"/>
        <end position="25"/>
    </location>
</feature>
<gene>
    <name evidence="3" type="ORF">AFUS01_LOCUS10496</name>
</gene>
<comment type="caution">
    <text evidence="3">The sequence shown here is derived from an EMBL/GenBank/DDBJ whole genome shotgun (WGS) entry which is preliminary data.</text>
</comment>
<dbReference type="AlphaFoldDB" id="A0A8J2JJW6"/>
<evidence type="ECO:0000256" key="2">
    <source>
        <dbReference type="SAM" id="SignalP"/>
    </source>
</evidence>
<proteinExistence type="predicted"/>
<feature type="region of interest" description="Disordered" evidence="1">
    <location>
        <begin position="79"/>
        <end position="102"/>
    </location>
</feature>
<evidence type="ECO:0000313" key="4">
    <source>
        <dbReference type="Proteomes" id="UP000708208"/>
    </source>
</evidence>
<sequence length="214" mass="23362">MHFSFYTRFFTNFLALIYLSESLTAEPQRGGSGLRVSYGGSRNGSLLSGSGRSGGGIQIGTMRNSSSASIGSKLGHDYGRGSGSGVSESPGSVGQLKTTSQPETILVAGGPSSIREDEKENLTVGLILPHSMFYQRDYVRAVTSAISFFRNKAKYKFLERYKLEVQMVMITVSPSPKGPKLLFRTPLPPHTTYNTTNSPIMKYARTNQGRESRK</sequence>
<organism evidence="3 4">
    <name type="scientific">Allacma fusca</name>
    <dbReference type="NCBI Taxonomy" id="39272"/>
    <lineage>
        <taxon>Eukaryota</taxon>
        <taxon>Metazoa</taxon>
        <taxon>Ecdysozoa</taxon>
        <taxon>Arthropoda</taxon>
        <taxon>Hexapoda</taxon>
        <taxon>Collembola</taxon>
        <taxon>Symphypleona</taxon>
        <taxon>Sminthuridae</taxon>
        <taxon>Allacma</taxon>
    </lineage>
</organism>
<feature type="compositionally biased region" description="Low complexity" evidence="1">
    <location>
        <begin position="85"/>
        <end position="94"/>
    </location>
</feature>
<keyword evidence="4" id="KW-1185">Reference proteome</keyword>
<dbReference type="Proteomes" id="UP000708208">
    <property type="component" value="Unassembled WGS sequence"/>
</dbReference>
<feature type="chain" id="PRO_5035312848" evidence="2">
    <location>
        <begin position="26"/>
        <end position="214"/>
    </location>
</feature>
<dbReference type="EMBL" id="CAJVCH010078050">
    <property type="protein sequence ID" value="CAG7721271.1"/>
    <property type="molecule type" value="Genomic_DNA"/>
</dbReference>
<protein>
    <submittedName>
        <fullName evidence="3">Uncharacterized protein</fullName>
    </submittedName>
</protein>